<name>A0A2P2QRN5_RHIMU</name>
<organism evidence="1">
    <name type="scientific">Rhizophora mucronata</name>
    <name type="common">Asiatic mangrove</name>
    <dbReference type="NCBI Taxonomy" id="61149"/>
    <lineage>
        <taxon>Eukaryota</taxon>
        <taxon>Viridiplantae</taxon>
        <taxon>Streptophyta</taxon>
        <taxon>Embryophyta</taxon>
        <taxon>Tracheophyta</taxon>
        <taxon>Spermatophyta</taxon>
        <taxon>Magnoliopsida</taxon>
        <taxon>eudicotyledons</taxon>
        <taxon>Gunneridae</taxon>
        <taxon>Pentapetalae</taxon>
        <taxon>rosids</taxon>
        <taxon>fabids</taxon>
        <taxon>Malpighiales</taxon>
        <taxon>Rhizophoraceae</taxon>
        <taxon>Rhizophora</taxon>
    </lineage>
</organism>
<proteinExistence type="predicted"/>
<protein>
    <submittedName>
        <fullName evidence="1">Uncharacterized protein</fullName>
    </submittedName>
</protein>
<dbReference type="EMBL" id="GGEC01089139">
    <property type="protein sequence ID" value="MBX69623.1"/>
    <property type="molecule type" value="Transcribed_RNA"/>
</dbReference>
<evidence type="ECO:0000313" key="1">
    <source>
        <dbReference type="EMBL" id="MBX69623.1"/>
    </source>
</evidence>
<sequence length="24" mass="2575">MQIACCLPISSCSLTSTTTLLLQF</sequence>
<dbReference type="AlphaFoldDB" id="A0A2P2QRN5"/>
<reference evidence="1" key="1">
    <citation type="submission" date="2018-02" db="EMBL/GenBank/DDBJ databases">
        <title>Rhizophora mucronata_Transcriptome.</title>
        <authorList>
            <person name="Meera S.P."/>
            <person name="Sreeshan A."/>
            <person name="Augustine A."/>
        </authorList>
    </citation>
    <scope>NUCLEOTIDE SEQUENCE</scope>
    <source>
        <tissue evidence="1">Leaf</tissue>
    </source>
</reference>
<accession>A0A2P2QRN5</accession>